<evidence type="ECO:0000256" key="3">
    <source>
        <dbReference type="ARBA" id="ARBA00022475"/>
    </source>
</evidence>
<keyword evidence="6 7" id="KW-0472">Membrane</keyword>
<evidence type="ECO:0000313" key="9">
    <source>
        <dbReference type="EMBL" id="XDI04576.1"/>
    </source>
</evidence>
<feature type="domain" description="EamA" evidence="8">
    <location>
        <begin position="7"/>
        <end position="97"/>
    </location>
</feature>
<evidence type="ECO:0000256" key="6">
    <source>
        <dbReference type="ARBA" id="ARBA00023136"/>
    </source>
</evidence>
<dbReference type="InterPro" id="IPR051258">
    <property type="entry name" value="Diverse_Substrate_Transporter"/>
</dbReference>
<comment type="subcellular location">
    <subcellularLocation>
        <location evidence="1">Cell membrane</location>
        <topology evidence="1">Multi-pass membrane protein</topology>
    </subcellularLocation>
</comment>
<dbReference type="Pfam" id="PF00892">
    <property type="entry name" value="EamA"/>
    <property type="match status" value="1"/>
</dbReference>
<evidence type="ECO:0000256" key="2">
    <source>
        <dbReference type="ARBA" id="ARBA00007362"/>
    </source>
</evidence>
<reference evidence="9" key="1">
    <citation type="submission" date="2024-05" db="EMBL/GenBank/DDBJ databases">
        <title>Herbiconiux sp. A18JL235.</title>
        <authorList>
            <person name="Zhang G."/>
        </authorList>
    </citation>
    <scope>NUCLEOTIDE SEQUENCE</scope>
    <source>
        <strain evidence="9">A18JL235</strain>
    </source>
</reference>
<dbReference type="RefSeq" id="WP_368496980.1">
    <property type="nucleotide sequence ID" value="NZ_CP162511.1"/>
</dbReference>
<keyword evidence="5 7" id="KW-1133">Transmembrane helix</keyword>
<accession>A0AB39BE33</accession>
<dbReference type="AlphaFoldDB" id="A0AB39BE33"/>
<organism evidence="9">
    <name type="scientific">Herbiconiux sp. A18JL235</name>
    <dbReference type="NCBI Taxonomy" id="3152363"/>
    <lineage>
        <taxon>Bacteria</taxon>
        <taxon>Bacillati</taxon>
        <taxon>Actinomycetota</taxon>
        <taxon>Actinomycetes</taxon>
        <taxon>Micrococcales</taxon>
        <taxon>Microbacteriaceae</taxon>
        <taxon>Herbiconiux</taxon>
    </lineage>
</organism>
<feature type="transmembrane region" description="Helical" evidence="7">
    <location>
        <begin position="27"/>
        <end position="45"/>
    </location>
</feature>
<evidence type="ECO:0000256" key="5">
    <source>
        <dbReference type="ARBA" id="ARBA00022989"/>
    </source>
</evidence>
<evidence type="ECO:0000256" key="7">
    <source>
        <dbReference type="SAM" id="Phobius"/>
    </source>
</evidence>
<gene>
    <name evidence="9" type="ORF">ABFY20_14720</name>
</gene>
<comment type="similarity">
    <text evidence="2">Belongs to the EamA transporter family.</text>
</comment>
<protein>
    <submittedName>
        <fullName evidence="9">EamA family transporter</fullName>
    </submittedName>
</protein>
<dbReference type="GO" id="GO:0005886">
    <property type="term" value="C:plasma membrane"/>
    <property type="evidence" value="ECO:0007669"/>
    <property type="project" value="UniProtKB-SubCell"/>
</dbReference>
<feature type="transmembrane region" description="Helical" evidence="7">
    <location>
        <begin position="57"/>
        <end position="77"/>
    </location>
</feature>
<dbReference type="EMBL" id="CP162511">
    <property type="protein sequence ID" value="XDI04576.1"/>
    <property type="molecule type" value="Genomic_DNA"/>
</dbReference>
<dbReference type="SUPFAM" id="SSF103481">
    <property type="entry name" value="Multidrug resistance efflux transporter EmrE"/>
    <property type="match status" value="1"/>
</dbReference>
<dbReference type="InterPro" id="IPR000620">
    <property type="entry name" value="EamA_dom"/>
</dbReference>
<sequence length="110" mass="11092">MQGLTVIPLAVVALVVGVPAVTEVAAWGVLLYIGLIPTAVGYLLYARGLRHVSASTASLLTLFEPVVATLLGVFLIGEVLSPVGWVGLGLAMAGLAAATVTADPKGVADR</sequence>
<keyword evidence="3" id="KW-1003">Cell membrane</keyword>
<evidence type="ECO:0000256" key="1">
    <source>
        <dbReference type="ARBA" id="ARBA00004651"/>
    </source>
</evidence>
<dbReference type="PANTHER" id="PTHR42920">
    <property type="entry name" value="OS03G0707200 PROTEIN-RELATED"/>
    <property type="match status" value="1"/>
</dbReference>
<evidence type="ECO:0000256" key="4">
    <source>
        <dbReference type="ARBA" id="ARBA00022692"/>
    </source>
</evidence>
<proteinExistence type="inferred from homology"/>
<evidence type="ECO:0000259" key="8">
    <source>
        <dbReference type="Pfam" id="PF00892"/>
    </source>
</evidence>
<dbReference type="InterPro" id="IPR037185">
    <property type="entry name" value="EmrE-like"/>
</dbReference>
<feature type="transmembrane region" description="Helical" evidence="7">
    <location>
        <begin position="83"/>
        <end position="102"/>
    </location>
</feature>
<dbReference type="Gene3D" id="1.10.3730.20">
    <property type="match status" value="1"/>
</dbReference>
<name>A0AB39BE33_9MICO</name>
<dbReference type="PANTHER" id="PTHR42920:SF5">
    <property type="entry name" value="EAMA DOMAIN-CONTAINING PROTEIN"/>
    <property type="match status" value="1"/>
</dbReference>
<keyword evidence="4 7" id="KW-0812">Transmembrane</keyword>